<keyword evidence="2" id="KW-0472">Membrane</keyword>
<reference evidence="3" key="1">
    <citation type="submission" date="2021-10" db="EMBL/GenBank/DDBJ databases">
        <authorList>
            <person name="Piombo E."/>
        </authorList>
    </citation>
    <scope>NUCLEOTIDE SEQUENCE</scope>
</reference>
<gene>
    <name evidence="3" type="ORF">CBYS24578_00000725</name>
</gene>
<organism evidence="3 4">
    <name type="scientific">Clonostachys byssicola</name>
    <dbReference type="NCBI Taxonomy" id="160290"/>
    <lineage>
        <taxon>Eukaryota</taxon>
        <taxon>Fungi</taxon>
        <taxon>Dikarya</taxon>
        <taxon>Ascomycota</taxon>
        <taxon>Pezizomycotina</taxon>
        <taxon>Sordariomycetes</taxon>
        <taxon>Hypocreomycetidae</taxon>
        <taxon>Hypocreales</taxon>
        <taxon>Bionectriaceae</taxon>
        <taxon>Clonostachys</taxon>
    </lineage>
</organism>
<keyword evidence="2" id="KW-1133">Transmembrane helix</keyword>
<evidence type="ECO:0000256" key="2">
    <source>
        <dbReference type="SAM" id="Phobius"/>
    </source>
</evidence>
<dbReference type="Proteomes" id="UP000754883">
    <property type="component" value="Unassembled WGS sequence"/>
</dbReference>
<dbReference type="AlphaFoldDB" id="A0A9N9U1M0"/>
<dbReference type="EMBL" id="CABFNO020001240">
    <property type="protein sequence ID" value="CAG9971845.1"/>
    <property type="molecule type" value="Genomic_DNA"/>
</dbReference>
<evidence type="ECO:0000313" key="4">
    <source>
        <dbReference type="Proteomes" id="UP000754883"/>
    </source>
</evidence>
<dbReference type="OrthoDB" id="4940504at2759"/>
<keyword evidence="4" id="KW-1185">Reference proteome</keyword>
<evidence type="ECO:0000313" key="3">
    <source>
        <dbReference type="EMBL" id="CAG9971845.1"/>
    </source>
</evidence>
<name>A0A9N9U1M0_9HYPO</name>
<accession>A0A9N9U1M0</accession>
<evidence type="ECO:0000256" key="1">
    <source>
        <dbReference type="SAM" id="MobiDB-lite"/>
    </source>
</evidence>
<feature type="non-terminal residue" evidence="3">
    <location>
        <position position="1"/>
    </location>
</feature>
<comment type="caution">
    <text evidence="3">The sequence shown here is derived from an EMBL/GenBank/DDBJ whole genome shotgun (WGS) entry which is preliminary data.</text>
</comment>
<keyword evidence="2" id="KW-0812">Transmembrane</keyword>
<feature type="region of interest" description="Disordered" evidence="1">
    <location>
        <begin position="453"/>
        <end position="474"/>
    </location>
</feature>
<protein>
    <submittedName>
        <fullName evidence="3">Uncharacterized protein</fullName>
    </submittedName>
</protein>
<sequence length="567" mass="60187">RKRYVKCIDWTSAWSRWFPSSICVITRTVAYSAPLAAIHLQLSTPYHSFYIKIQEKHLVCCTSSFDLSSRVLVAVSLDLEFHHLFFVLLQASFNARHTSETVLTLKGIDTILVACVSKEAVTMNDLKKKDPERADSASDSTPVAKHRYHLNLKKAVMWAILLAFGVGAVFGLGVLASVCERSLHSNHGLAVLESPEVHKDTKLDTRGDGHDDEEYPPSFMPLVPRLAEDSPMSAASPTPTPSGGEGLLIPISTQTELSTIYSLSKIPKTTEYPVTVEASTSVAEDTSCIVSVVTTETKIAVVTVTVIPTTSDHWSGYVTITGDASTVTAVNTETSYTSGLPDATVSGNPSTITDVQTMLSVTSGLPDATVSGNPSTITDIQTQLSVTSGLPDATVSGNPSTVTNLDATYSLTSTSTARYNTKLTIVISDLWQTTESSTHYTVTTVVTRVSTATTTESAAQPYSTPVDDGDKDTSAAEVSYASNVDGATASSDRHETISSTASITATVFLSEPPYPSNGTAYSHPYGTLSSVVAPTTPVVVSGANDKAGPCGTVIHAMVLVAAIMFLY</sequence>
<proteinExistence type="predicted"/>
<feature type="transmembrane region" description="Helical" evidence="2">
    <location>
        <begin position="155"/>
        <end position="176"/>
    </location>
</feature>
<feature type="non-terminal residue" evidence="3">
    <location>
        <position position="567"/>
    </location>
</feature>